<reference evidence="1" key="1">
    <citation type="journal article" date="2010" name="Antimicrob. Agents Chemother.">
        <title>Staphylococcal cassette chromosome mec-like element in Macrococcus caseolyticus.</title>
        <authorList>
            <person name="Tsubakishita S."/>
            <person name="Kuwahara-Arai K."/>
            <person name="Baba T."/>
            <person name="Hiramatsu K."/>
        </authorList>
    </citation>
    <scope>NUCLEOTIDE SEQUENCE</scope>
    <source>
        <strain evidence="1">JCSC7096</strain>
    </source>
</reference>
<dbReference type="AlphaFoldDB" id="D4AH26"/>
<proteinExistence type="predicted"/>
<name>D4AH26_9STAP</name>
<sequence length="146" mass="17312">MNIYHYKIVITKSIIRRHFMILADRIKELIYIDYKLNQDLREYGSCYIGKQDINELHKALKILNDSNRFRFIVGYNADDPENITYERFEEKKTARVSPEVVIKQLQDIIDTIKQLVDEDRLAIIINDTDTIIVQSVSLDEYNIDIN</sequence>
<accession>D4AH26</accession>
<organism evidence="1">
    <name type="scientific">Macrococcoides caseolyticum</name>
    <dbReference type="NCBI Taxonomy" id="69966"/>
    <lineage>
        <taxon>Bacteria</taxon>
        <taxon>Bacillati</taxon>
        <taxon>Bacillota</taxon>
        <taxon>Bacilli</taxon>
        <taxon>Bacillales</taxon>
        <taxon>Staphylococcaceae</taxon>
        <taxon>Macrococcoides</taxon>
    </lineage>
</organism>
<protein>
    <submittedName>
        <fullName evidence="1">Uncharacterized protein</fullName>
    </submittedName>
</protein>
<dbReference type="EMBL" id="AB498756">
    <property type="protein sequence ID" value="BAI83355.1"/>
    <property type="molecule type" value="Genomic_DNA"/>
</dbReference>
<evidence type="ECO:0000313" key="1">
    <source>
        <dbReference type="EMBL" id="BAI83355.1"/>
    </source>
</evidence>